<dbReference type="PANTHER" id="PTHR28018:SF2">
    <property type="entry name" value="F18C1.18 PROTEIN-RELATED"/>
    <property type="match status" value="1"/>
</dbReference>
<dbReference type="GeneID" id="19017931"/>
<reference evidence="7 8" key="1">
    <citation type="submission" date="2011-10" db="EMBL/GenBank/DDBJ databases">
        <authorList>
            <person name="Genoscope - CEA"/>
        </authorList>
    </citation>
    <scope>NUCLEOTIDE SEQUENCE [LARGE SCALE GENOMIC DNA]</scope>
    <source>
        <strain evidence="7 8">RCC 1105</strain>
    </source>
</reference>
<feature type="transmembrane region" description="Helical" evidence="5">
    <location>
        <begin position="63"/>
        <end position="82"/>
    </location>
</feature>
<gene>
    <name evidence="7" type="ORF">Bathy01g01960</name>
</gene>
<dbReference type="GO" id="GO:0005739">
    <property type="term" value="C:mitochondrion"/>
    <property type="evidence" value="ECO:0007669"/>
    <property type="project" value="UniProtKB-SubCell"/>
</dbReference>
<evidence type="ECO:0000256" key="5">
    <source>
        <dbReference type="SAM" id="Phobius"/>
    </source>
</evidence>
<dbReference type="InterPro" id="IPR007667">
    <property type="entry name" value="Hypoxia_induced_domain"/>
</dbReference>
<organism evidence="7 8">
    <name type="scientific">Bathycoccus prasinos</name>
    <dbReference type="NCBI Taxonomy" id="41875"/>
    <lineage>
        <taxon>Eukaryota</taxon>
        <taxon>Viridiplantae</taxon>
        <taxon>Chlorophyta</taxon>
        <taxon>Mamiellophyceae</taxon>
        <taxon>Mamiellales</taxon>
        <taxon>Bathycoccaceae</taxon>
        <taxon>Bathycoccus</taxon>
    </lineage>
</organism>
<evidence type="ECO:0000256" key="2">
    <source>
        <dbReference type="ARBA" id="ARBA00022692"/>
    </source>
</evidence>
<feature type="domain" description="HIG1" evidence="6">
    <location>
        <begin position="1"/>
        <end position="91"/>
    </location>
</feature>
<protein>
    <submittedName>
        <fullName evidence="7">Hypoxia-responsive family protein</fullName>
    </submittedName>
</protein>
<evidence type="ECO:0000256" key="4">
    <source>
        <dbReference type="ARBA" id="ARBA00023136"/>
    </source>
</evidence>
<feature type="transmembrane region" description="Helical" evidence="5">
    <location>
        <begin position="26"/>
        <end position="43"/>
    </location>
</feature>
<dbReference type="Proteomes" id="UP000198341">
    <property type="component" value="Chromosome 1"/>
</dbReference>
<dbReference type="RefSeq" id="XP_007515644.1">
    <property type="nucleotide sequence ID" value="XM_007515582.1"/>
</dbReference>
<keyword evidence="4 5" id="KW-0472">Membrane</keyword>
<dbReference type="EMBL" id="FO082278">
    <property type="protein sequence ID" value="CCO14523.1"/>
    <property type="molecule type" value="Genomic_DNA"/>
</dbReference>
<keyword evidence="8" id="KW-1185">Reference proteome</keyword>
<sequence>MSFSSSDDLSSKNTHNNKTWFQQNKLACVGGLWLTCMTGTFFWQHVLQNSKTRTSVKVIHSRLYSQAITLSALLAASGVEYYDRRYNNKGRGDVERTDPFEYKHRRAAAASTDAAASSR</sequence>
<evidence type="ECO:0000256" key="3">
    <source>
        <dbReference type="ARBA" id="ARBA00022989"/>
    </source>
</evidence>
<keyword evidence="3 5" id="KW-1133">Transmembrane helix</keyword>
<dbReference type="AlphaFoldDB" id="K8EZ54"/>
<dbReference type="PROSITE" id="PS51503">
    <property type="entry name" value="HIG1"/>
    <property type="match status" value="1"/>
</dbReference>
<dbReference type="KEGG" id="bpg:Bathy01g01960"/>
<comment type="subcellular location">
    <subcellularLocation>
        <location evidence="1">Mitochondrion</location>
    </subcellularLocation>
</comment>
<proteinExistence type="predicted"/>
<accession>K8EZ54</accession>
<dbReference type="Pfam" id="PF04588">
    <property type="entry name" value="HIG_1_N"/>
    <property type="match status" value="1"/>
</dbReference>
<evidence type="ECO:0000256" key="1">
    <source>
        <dbReference type="ARBA" id="ARBA00004173"/>
    </source>
</evidence>
<dbReference type="eggNOG" id="ENOG502S46H">
    <property type="taxonomic scope" value="Eukaryota"/>
</dbReference>
<evidence type="ECO:0000313" key="8">
    <source>
        <dbReference type="Proteomes" id="UP000198341"/>
    </source>
</evidence>
<dbReference type="OrthoDB" id="1915122at2759"/>
<dbReference type="GO" id="GO:0033617">
    <property type="term" value="P:mitochondrial respiratory chain complex IV assembly"/>
    <property type="evidence" value="ECO:0007669"/>
    <property type="project" value="TreeGrafter"/>
</dbReference>
<dbReference type="PANTHER" id="PTHR28018">
    <property type="entry name" value="RESPIRATORY SUPERCOMPLEX FACTOR 2, MITOCHONDRIAL"/>
    <property type="match status" value="1"/>
</dbReference>
<dbReference type="InterPro" id="IPR040153">
    <property type="entry name" value="Rcf2"/>
</dbReference>
<name>K8EZ54_9CHLO</name>
<evidence type="ECO:0000313" key="7">
    <source>
        <dbReference type="EMBL" id="CCO14523.1"/>
    </source>
</evidence>
<keyword evidence="2 5" id="KW-0812">Transmembrane</keyword>
<evidence type="ECO:0000259" key="6">
    <source>
        <dbReference type="PROSITE" id="PS51503"/>
    </source>
</evidence>